<reference evidence="3 4" key="1">
    <citation type="submission" date="2022-12" db="EMBL/GenBank/DDBJ databases">
        <title>Two new species, Stenotrophomonas aracearum and Stenotrophomonas oahuensis, isolated from Anthurium (Araceae family) in Hawaii.</title>
        <authorList>
            <person name="Chunag S.C."/>
            <person name="Dobhal S."/>
            <person name="Alvarez A."/>
            <person name="Arif M."/>
        </authorList>
    </citation>
    <scope>NUCLEOTIDE SEQUENCE [LARGE SCALE GENOMIC DNA]</scope>
    <source>
        <strain evidence="3 4">A5586</strain>
    </source>
</reference>
<dbReference type="InterPro" id="IPR001434">
    <property type="entry name" value="OmcB-like_DUF11"/>
</dbReference>
<dbReference type="Pfam" id="PF17963">
    <property type="entry name" value="Big_9"/>
    <property type="match status" value="17"/>
</dbReference>
<keyword evidence="1" id="KW-0732">Signal</keyword>
<dbReference type="SUPFAM" id="SSF117074">
    <property type="entry name" value="Hypothetical protein PA1324"/>
    <property type="match status" value="1"/>
</dbReference>
<dbReference type="RefSeq" id="WP_311192805.1">
    <property type="nucleotide sequence ID" value="NZ_CP115541.1"/>
</dbReference>
<dbReference type="Pfam" id="PF01345">
    <property type="entry name" value="DUF11"/>
    <property type="match status" value="2"/>
</dbReference>
<keyword evidence="4" id="KW-1185">Reference proteome</keyword>
<evidence type="ECO:0000313" key="4">
    <source>
        <dbReference type="Proteomes" id="UP001302072"/>
    </source>
</evidence>
<feature type="domain" description="DUF11" evidence="2">
    <location>
        <begin position="92"/>
        <end position="207"/>
    </location>
</feature>
<feature type="signal peptide" evidence="1">
    <location>
        <begin position="1"/>
        <end position="40"/>
    </location>
</feature>
<evidence type="ECO:0000256" key="1">
    <source>
        <dbReference type="SAM" id="SignalP"/>
    </source>
</evidence>
<gene>
    <name evidence="3" type="ORF">PDM29_05115</name>
</gene>
<accession>A0ABY9YRU5</accession>
<evidence type="ECO:0000259" key="2">
    <source>
        <dbReference type="Pfam" id="PF01345"/>
    </source>
</evidence>
<dbReference type="Gene3D" id="2.60.40.3440">
    <property type="match status" value="15"/>
</dbReference>
<sequence>MQTASARRFSCHTPVSRLRVRALHLAGALLMTLVTATAHAQAYRNPLVNTATVTAPNDISDPTPGNNTASDSNALAATSQLSVIKTIVSPAGGAAVPAGGAVQYRIEVRNTGPSRAVGATLTDSVPAQLTGVTWSCPVVSAATSCATASGSGSLNVGVNVGVGDVLVVQVSGTAPTVTPATISANAATITAPPGTTDPTPGDNTATTPTITVQAAAIVATNDDYSATPFPPGAGGTTPRVFANDTLGGAAFVDAAVVATLTNAPSGYDINANGTVVVPATAAAGPVTLTYQICEAASPSNCASANVALIVSPNAVDDSVAVQAGQAVNGNVSTNDNLFAGSTFVQTGAAPTQGSVVLQASGAFTYTANAGATGTDTFSYQLCLPAPNAAVCDTAVVTVNLTANVIDAVDDPFNATPIPAATGGTTASVLTNDTFNNVAVVPGDITTTLITAPAGYTINADGLISVPANAVAGPVTLGYRICLTAAPTLCDTASVQLVVGPNALNDTVSTPGAGQPVSANVGSNDNTPAGSVFTAAGATPTQGTVTVNADGSFTYQPNAGSAGTDSFGYQVCLPAPNAGVCATATVTVNLGANALAANDDLFGTPVPGLAGGTTPSVLGNDTLNGAVVTQGTVTATLQGTVAGFTLDATTGVITVAAGTTPGPVSLSYQLCEVAAPSNCDIAAVQVLVSPTAVADSVALRAGESVTESVATNDSIAVGSVFTVLTQPTQGVLTFAADGGYTYTANPGTTSNDSFDYQVCLPAPNSGVCSTATAAFVIAANTVDAVDDPFTAPAISPVTGGSTPSVLGNDLFNGVAVNAAQVTVSLINTPPPGYTITSAGVINVPAGAAAGAVSLTYELCEAGTTTNCDTAQVALLIAPDAADDTYTTPAGQPLAGDVSINDNAPAGSTFSVVSAPAAGSLALQPNGAFTYTPAGAGTQTAQYQVCLPAPDGATCATGTITFNVIANTLNAVDDNFRAPVFAPGAGGTTPSVLGNDTFNGAAASPLQVTVNLDSPPAGFSIDSAGVITVSGFAPAGATTLTYTLCELGSTTNCDTAAVQVLIAPDAQDDTASVTGTQTGTFNLAANDNAPVGSTFTVTTAPTKGTAALSTAGSLEYTATAGQTGTDTLTYQVCLPAPDGTTCDTAQVTVTLANAALVAVNDDYSASPIPPSGGSTASVLLNDTFNGAAIVPGTTPVTASLLTLESGYSMAANGVISVAAGTPPGSIALNYQVCETALPSNCATATAVVVMSPDAVNDALPATAGTTTVLNVLANDVAPTTPVVTISVAPVSGTAVVNGDGTISYTPTGPFVGPDTFTYQLCLPAPHGSVCDTATVAVTVSATSLVAVNDSYLTTPIAPAAGGSTASVLLNDTFNGNPIVPGTTPVTATLLNPVTGYTMSTAGVITVAPGTTPAATTLSYQVCENLVPTNCAAATAVVAVSPEAVADALPATAGTTSVLNVLANDTAPLNPVVTITAGPANGTAVANGDGSISYTPTGAFTGTDTFTYQLCLPAPGGSVCDSATVTVTVSATSLVATNDDFTATPIAPAAGGSTASVLLNDTFSGAPIIPGTTEVTASLITPPTGYSMTANGVITVAPGTTPAAVTLNYQVCENAVPTNCAGATALVAVSPDAVADALPAAAGTTTVLNVLANDTAPLNPTVTVSAAPTNGTTVINGDGTISYTPTGAFTGTDTFTYQLCLPAPGAAVCDTATVTVTVAATTLAAANDDFTATPIAPAAGGSTASVLLNDTFNGAPIVPGTTAVTATLLTAETGYSMAADGVITVAAGTTPAAVTLNYQVCENAVPTNCAAASAVVAVSPVAVDDALPATAGSTTVLNVTANDTLPANPTITVSVAPTNGTTTVNGDGTISYTPTAGFTGADSFTYQVCLPSPGASVCDTATVSLTVSATSLVAANDDFTAAPIAPVAGGSTTSVLLNDTFNGAAIVPGTTAVTASLLTPPTGYSMTANGVITVAPGTTPAAVALNYQVCENALPTNCAAATAVVAVSPDAVVDALPATAGTTTVLNVLANDAAPLNPTVTVSVAPTNGAAVVNPDGTISYTPTGAFTGTDTFTYQLCLPAPGATVCDTATVTVTVSATTLTALNDDFTGAPIAPAAGGSTASVLLNDTFNGAAIVPGTTPVTASLLTTVPGYSMNASGVITVAPGTTPAAVTLNYQVCENAVPTNCAGASAVVAVSPDSVADALTATAGATTVLDVLANDTAPLNPVVVVSVAPTNGTAVVNGNGTISYTPTPGYTGADSFTYQLCLPAPGAAVCDTATVTLSVGATSIVAAADNFTGTPIAPAAGGSTASVLLNDTFNGSTIVPGTTPVSASLVTPVTGYTMAATGVITVAAGTTPAAVTLNYQVCETAVPTNCAQSTAVVAVSPDAVADTLLASAGTATLLNVLANDTAPLNPVVTVSVAPTNGTATVNGDGSINYTPTAGYTGADSFTYQLCLPAPGAGVCDTATVTLNVTATNLVATADDFTPSPISPAAGGTTASVLLNDTFNGVPIAPGSTPVTVTLVTPPTGYSVATNGQITVAPGTTPAATTLTYQVCETAVPTNCAQATAIVAVSPAAANDTLTATAGTTTVLNVTANDTLPSNPTLTVLVAPGNGTAIVNGDNTISYTPTAGFTGTDTFTYQVCLPAPGAGVCSTATVTVSVGTTSLSALNDDFSSTPIVPASGGTTASVLLNDSFNGATIVPGTTPVTASLVTPVTGYTMAANGVITVAAGLTPVAVTLTYQVCENAVPTNCAQATALVAVRPNAADDTVGAGTGTTVLNVAANDTLPLNPVFTVVGAPLNGTAVVNGDNTISYTPNPGFTGTDSFTYQVCLPAPNLNVCDTASVSVTVSATTLQAVSDNFSGTPTLPGAGGSTPSVLGNDLINGVPVQPAQVVVSLIAPPAGVSIDANGIITIAGSAAAGALTLTYQICEAANSGNCAQASALVLVRPDAVNDVATTPTGQALSGSVASNDNASGGSVFSLVTAPAQGTVVLNANGSYTYTPNTGFTGSDTFIYQLCLPAPYAGVCDTATLSITVTAVGGTLDAVDDTVTNVPVTGGNGVLNVLVNDTFNGSALDPTTVLLTPTNTTAITIQPNGSVDVSGGVAGATYNTTYQICLVAQPSVCDIGTVSVTLASPPVGTPVQPADDSASTQQDTAVVIPVLANDLVGGAPAVPAGLVITVSTAPTSGSVEVLGDGTLRYTPNDMFSGTDTFAYTVCTQTTPADCGIATVSVQVLPNDVEVVEEDITAEDGQPTTFSIVDNVSTTGAPINWRSFRILFAARYGRVTCTDGICVYTAFVGYSGADSFTYNICDMSVPTPVCVDGVVNITVVAGETFLRLSKQAAQRTVKVGELMRYTVTVENMGEVDALGVTVLDTLPAGFTFVQEGFAVRDIDNAGFVTSRTPLRVDGIDIPAGGQATLVYYLRVGAGVGQGIHTNRVTAVDAVNTTIGNVASADVEVVGDPLLDESLIIGSVFEDRNGNGVQDDDERGIPGVRVASVEGLVMETDAFGRYHLVGIDGGGARGRNFILKVDPTTLPADARFTTRNPLLRRVTPGLPARFDFGVQLPDARFEAAPATVRPPTLNIGEGVFEPGSASLSPDSEAVLAHAARLLQAGGGGRLLLQTPSGQEALGLERVEVLRQALLPRLPADVADRVQVQVQPTAPARPADRAER</sequence>
<dbReference type="NCBIfam" id="NF012211">
    <property type="entry name" value="tand_rpt_95"/>
    <property type="match status" value="6"/>
</dbReference>
<dbReference type="EMBL" id="CP115541">
    <property type="protein sequence ID" value="WNH53664.1"/>
    <property type="molecule type" value="Genomic_DNA"/>
</dbReference>
<feature type="chain" id="PRO_5046959903" evidence="1">
    <location>
        <begin position="41"/>
        <end position="3671"/>
    </location>
</feature>
<protein>
    <submittedName>
        <fullName evidence="3">Ig-like domain-containing protein</fullName>
    </submittedName>
</protein>
<dbReference type="NCBIfam" id="TIGR01451">
    <property type="entry name" value="B_ant_repeat"/>
    <property type="match status" value="2"/>
</dbReference>
<proteinExistence type="predicted"/>
<dbReference type="Gene3D" id="2.60.40.10">
    <property type="entry name" value="Immunoglobulins"/>
    <property type="match status" value="1"/>
</dbReference>
<organism evidence="3 4">
    <name type="scientific">Stenotrophomonas oahuensis</name>
    <dbReference type="NCBI Taxonomy" id="3003271"/>
    <lineage>
        <taxon>Bacteria</taxon>
        <taxon>Pseudomonadati</taxon>
        <taxon>Pseudomonadota</taxon>
        <taxon>Gammaproteobacteria</taxon>
        <taxon>Lysobacterales</taxon>
        <taxon>Lysobacteraceae</taxon>
        <taxon>Stenotrophomonas</taxon>
    </lineage>
</organism>
<evidence type="ECO:0000313" key="3">
    <source>
        <dbReference type="EMBL" id="WNH53664.1"/>
    </source>
</evidence>
<dbReference type="InterPro" id="IPR013783">
    <property type="entry name" value="Ig-like_fold"/>
</dbReference>
<feature type="domain" description="DUF11" evidence="2">
    <location>
        <begin position="3335"/>
        <end position="3453"/>
    </location>
</feature>
<dbReference type="Proteomes" id="UP001302072">
    <property type="component" value="Chromosome"/>
</dbReference>
<name>A0ABY9YRU5_9GAMM</name>
<dbReference type="InterPro" id="IPR047589">
    <property type="entry name" value="DUF11_rpt"/>
</dbReference>